<dbReference type="Gene3D" id="3.60.21.10">
    <property type="match status" value="1"/>
</dbReference>
<feature type="transmembrane region" description="Helical" evidence="3">
    <location>
        <begin position="20"/>
        <end position="42"/>
    </location>
</feature>
<evidence type="ECO:0000256" key="3">
    <source>
        <dbReference type="SAM" id="Phobius"/>
    </source>
</evidence>
<dbReference type="EMBL" id="BSSQ01000014">
    <property type="protein sequence ID" value="GLX69284.1"/>
    <property type="molecule type" value="Genomic_DNA"/>
</dbReference>
<dbReference type="PANTHER" id="PTHR33393">
    <property type="entry name" value="POLYGLUTAMINE SYNTHESIS ACCESSORY PROTEIN RV0574C-RELATED"/>
    <property type="match status" value="1"/>
</dbReference>
<dbReference type="RefSeq" id="WP_284240058.1">
    <property type="nucleotide sequence ID" value="NZ_BSSQ01000014.1"/>
</dbReference>
<organism evidence="5 6">
    <name type="scientific">Paenibacillus glycanilyticus</name>
    <dbReference type="NCBI Taxonomy" id="126569"/>
    <lineage>
        <taxon>Bacteria</taxon>
        <taxon>Bacillati</taxon>
        <taxon>Bacillota</taxon>
        <taxon>Bacilli</taxon>
        <taxon>Bacillales</taxon>
        <taxon>Paenibacillaceae</taxon>
        <taxon>Paenibacillus</taxon>
    </lineage>
</organism>
<dbReference type="CDD" id="cd07381">
    <property type="entry name" value="MPP_CapA"/>
    <property type="match status" value="1"/>
</dbReference>
<keyword evidence="3" id="KW-0812">Transmembrane</keyword>
<evidence type="ECO:0000313" key="6">
    <source>
        <dbReference type="Proteomes" id="UP001157114"/>
    </source>
</evidence>
<evidence type="ECO:0000313" key="5">
    <source>
        <dbReference type="EMBL" id="GLX69284.1"/>
    </source>
</evidence>
<dbReference type="InterPro" id="IPR052169">
    <property type="entry name" value="CW_Biosynth-Accessory"/>
</dbReference>
<comment type="caution">
    <text evidence="5">The sequence shown here is derived from an EMBL/GenBank/DDBJ whole genome shotgun (WGS) entry which is preliminary data.</text>
</comment>
<reference evidence="5 6" key="1">
    <citation type="submission" date="2023-03" db="EMBL/GenBank/DDBJ databases">
        <title>Draft genome sequence of the bacteria which degrade cell wall of Tricholomamatutake.</title>
        <authorList>
            <person name="Konishi Y."/>
            <person name="Fukuta Y."/>
            <person name="Shirasaka N."/>
        </authorList>
    </citation>
    <scope>NUCLEOTIDE SEQUENCE [LARGE SCALE GENOMIC DNA]</scope>
    <source>
        <strain evidence="6">mu1</strain>
    </source>
</reference>
<dbReference type="SMART" id="SM00854">
    <property type="entry name" value="PGA_cap"/>
    <property type="match status" value="1"/>
</dbReference>
<comment type="similarity">
    <text evidence="1">Belongs to the CapA family.</text>
</comment>
<feature type="region of interest" description="Disordered" evidence="2">
    <location>
        <begin position="52"/>
        <end position="132"/>
    </location>
</feature>
<dbReference type="InterPro" id="IPR019079">
    <property type="entry name" value="Capsule_synth_CapA"/>
</dbReference>
<feature type="compositionally biased region" description="Polar residues" evidence="2">
    <location>
        <begin position="93"/>
        <end position="115"/>
    </location>
</feature>
<dbReference type="PANTHER" id="PTHR33393:SF13">
    <property type="entry name" value="PGA BIOSYNTHESIS PROTEIN CAPA"/>
    <property type="match status" value="1"/>
</dbReference>
<dbReference type="InterPro" id="IPR029052">
    <property type="entry name" value="Metallo-depent_PP-like"/>
</dbReference>
<keyword evidence="3" id="KW-0472">Membrane</keyword>
<proteinExistence type="inferred from homology"/>
<evidence type="ECO:0000256" key="1">
    <source>
        <dbReference type="ARBA" id="ARBA00005662"/>
    </source>
</evidence>
<keyword evidence="3" id="KW-1133">Transmembrane helix</keyword>
<name>A0ABQ6GEF2_9BACL</name>
<accession>A0ABQ6GEF2</accession>
<dbReference type="Pfam" id="PF09587">
    <property type="entry name" value="PGA_cap"/>
    <property type="match status" value="1"/>
</dbReference>
<protein>
    <recommendedName>
        <fullName evidence="4">Capsule synthesis protein CapA domain-containing protein</fullName>
    </recommendedName>
</protein>
<evidence type="ECO:0000256" key="2">
    <source>
        <dbReference type="SAM" id="MobiDB-lite"/>
    </source>
</evidence>
<dbReference type="SUPFAM" id="SSF56300">
    <property type="entry name" value="Metallo-dependent phosphatases"/>
    <property type="match status" value="1"/>
</dbReference>
<feature type="compositionally biased region" description="Polar residues" evidence="2">
    <location>
        <begin position="55"/>
        <end position="74"/>
    </location>
</feature>
<dbReference type="Proteomes" id="UP001157114">
    <property type="component" value="Unassembled WGS sequence"/>
</dbReference>
<feature type="domain" description="Capsule synthesis protein CapA" evidence="4">
    <location>
        <begin position="143"/>
        <end position="383"/>
    </location>
</feature>
<keyword evidence="6" id="KW-1185">Reference proteome</keyword>
<sequence>MYASRSEAHQHEKRKRKKKFRFLLTVNLTVIGLLIVIVAVWASMQDGGIFHKGNKPQNEQSAAGGNASPDQTANAEEESEASTAPSEPAATDDSGNTGGTVNNDNEGSSAGQNDPSEAPDDGDSSAVVGSGGAVGAGSGDTVSLAFVGDILLAESVGDMMKQYGDDYPYLKAKFHLSEPDLTAANLEYPVTDRGIPAEDKQFVFKGDAGALPALKDAGFDVLTLANNHTLDQGVEGLLDTISHLDSAGLAHVGAGNNDTEAFAPVLKEANGIKVAYIGVSKVVPTGDWKADKNRAGVAETYDTTRTKAAIKKAKEKADVVVVMVHWGIEKAENPEAYQRDFAREYIDSGADLVIGSHPHVLQGFEQYKGKWIAYSLGNFIFSAYPKGATADTGVLNAVCTKSGDCDLNFDPMNNNLAQPKPVEGEDAKTLLSHLSAISFGVKVRENGTIVPK</sequence>
<gene>
    <name evidence="5" type="ORF">MU1_36290</name>
</gene>
<feature type="compositionally biased region" description="Low complexity" evidence="2">
    <location>
        <begin position="81"/>
        <end position="91"/>
    </location>
</feature>
<evidence type="ECO:0000259" key="4">
    <source>
        <dbReference type="SMART" id="SM00854"/>
    </source>
</evidence>